<reference evidence="2 3" key="1">
    <citation type="submission" date="2019-10" db="EMBL/GenBank/DDBJ databases">
        <title>Taxonomy of Antarctic Massilia spp.: description of Massilia rubra sp. nov., Massilia aquatica sp. nov., Massilia mucilaginosa sp. nov., Massilia frigida sp. nov. isolated from streams, lakes and regoliths.</title>
        <authorList>
            <person name="Holochova P."/>
            <person name="Sedlacek I."/>
            <person name="Kralova S."/>
            <person name="Maslanova I."/>
            <person name="Busse H.-J."/>
            <person name="Stankova E."/>
            <person name="Vrbovska V."/>
            <person name="Kovarovic V."/>
            <person name="Bartak M."/>
            <person name="Svec P."/>
            <person name="Pantucek R."/>
        </authorList>
    </citation>
    <scope>NUCLEOTIDE SEQUENCE [LARGE SCALE GENOMIC DNA]</scope>
    <source>
        <strain evidence="2 3">CCM 8695</strain>
    </source>
</reference>
<dbReference type="RefSeq" id="WP_167091562.1">
    <property type="nucleotide sequence ID" value="NZ_WHJG01000039.1"/>
</dbReference>
<accession>A0ABX0NHK6</accession>
<evidence type="ECO:0008006" key="4">
    <source>
        <dbReference type="Google" id="ProtNLM"/>
    </source>
</evidence>
<gene>
    <name evidence="2" type="ORF">F2P44_26820</name>
</gene>
<protein>
    <recommendedName>
        <fullName evidence="4">MatE family transporter</fullName>
    </recommendedName>
</protein>
<evidence type="ECO:0000313" key="2">
    <source>
        <dbReference type="EMBL" id="NHZ82859.1"/>
    </source>
</evidence>
<keyword evidence="3" id="KW-1185">Reference proteome</keyword>
<proteinExistence type="predicted"/>
<evidence type="ECO:0000313" key="3">
    <source>
        <dbReference type="Proteomes" id="UP000621455"/>
    </source>
</evidence>
<sequence>MSNAHENDQSGAMPSPLSRTRGVPDASIPFPDDDLQTPDGPDDDEEDDDDLRLMADTMPGEGPGDD</sequence>
<feature type="compositionally biased region" description="Acidic residues" evidence="1">
    <location>
        <begin position="31"/>
        <end position="50"/>
    </location>
</feature>
<name>A0ABX0NHK6_9BURK</name>
<organism evidence="2 3">
    <name type="scientific">Massilia frigida</name>
    <dbReference type="NCBI Taxonomy" id="2609281"/>
    <lineage>
        <taxon>Bacteria</taxon>
        <taxon>Pseudomonadati</taxon>
        <taxon>Pseudomonadota</taxon>
        <taxon>Betaproteobacteria</taxon>
        <taxon>Burkholderiales</taxon>
        <taxon>Oxalobacteraceae</taxon>
        <taxon>Telluria group</taxon>
        <taxon>Massilia</taxon>
    </lineage>
</organism>
<evidence type="ECO:0000256" key="1">
    <source>
        <dbReference type="SAM" id="MobiDB-lite"/>
    </source>
</evidence>
<comment type="caution">
    <text evidence="2">The sequence shown here is derived from an EMBL/GenBank/DDBJ whole genome shotgun (WGS) entry which is preliminary data.</text>
</comment>
<dbReference type="EMBL" id="WHJG01000039">
    <property type="protein sequence ID" value="NHZ82859.1"/>
    <property type="molecule type" value="Genomic_DNA"/>
</dbReference>
<feature type="region of interest" description="Disordered" evidence="1">
    <location>
        <begin position="1"/>
        <end position="66"/>
    </location>
</feature>
<dbReference type="Proteomes" id="UP000621455">
    <property type="component" value="Unassembled WGS sequence"/>
</dbReference>